<dbReference type="CDD" id="cd00211">
    <property type="entry name" value="PTS_IIA_fru"/>
    <property type="match status" value="1"/>
</dbReference>
<dbReference type="InterPro" id="IPR013011">
    <property type="entry name" value="PTS_EIIB_2"/>
</dbReference>
<evidence type="ECO:0000259" key="6">
    <source>
        <dbReference type="PROSITE" id="PS51094"/>
    </source>
</evidence>
<dbReference type="InterPro" id="IPR002178">
    <property type="entry name" value="PTS_EIIA_type-2_dom"/>
</dbReference>
<evidence type="ECO:0000259" key="7">
    <source>
        <dbReference type="PROSITE" id="PS51099"/>
    </source>
</evidence>
<feature type="domain" description="PRD" evidence="8">
    <location>
        <begin position="293"/>
        <end position="400"/>
    </location>
</feature>
<evidence type="ECO:0000256" key="2">
    <source>
        <dbReference type="ARBA" id="ARBA00022737"/>
    </source>
</evidence>
<dbReference type="AlphaFoldDB" id="A0A0A1MMA5"/>
<dbReference type="InterPro" id="IPR050661">
    <property type="entry name" value="BglG_antiterminators"/>
</dbReference>
<feature type="domain" description="PRD" evidence="8">
    <location>
        <begin position="179"/>
        <end position="287"/>
    </location>
</feature>
<dbReference type="GO" id="GO:0006355">
    <property type="term" value="P:regulation of DNA-templated transcription"/>
    <property type="evidence" value="ECO:0007669"/>
    <property type="project" value="InterPro"/>
</dbReference>
<proteinExistence type="predicted"/>
<dbReference type="InterPro" id="IPR036095">
    <property type="entry name" value="PTS_EIIB-like_sf"/>
</dbReference>
<organism evidence="9 10">
    <name type="scientific">Oceanobacillus oncorhynchi</name>
    <dbReference type="NCBI Taxonomy" id="545501"/>
    <lineage>
        <taxon>Bacteria</taxon>
        <taxon>Bacillati</taxon>
        <taxon>Bacillota</taxon>
        <taxon>Bacilli</taxon>
        <taxon>Bacillales</taxon>
        <taxon>Bacillaceae</taxon>
        <taxon>Oceanobacillus</taxon>
    </lineage>
</organism>
<dbReference type="InterPro" id="IPR011608">
    <property type="entry name" value="PRD"/>
</dbReference>
<dbReference type="SUPFAM" id="SSF46785">
    <property type="entry name" value="Winged helix' DNA-binding domain"/>
    <property type="match status" value="1"/>
</dbReference>
<dbReference type="GO" id="GO:0008982">
    <property type="term" value="F:protein-N(PI)-phosphohistidine-sugar phosphotransferase activity"/>
    <property type="evidence" value="ECO:0007669"/>
    <property type="project" value="InterPro"/>
</dbReference>
<dbReference type="Gene3D" id="1.10.1790.10">
    <property type="entry name" value="PRD domain"/>
    <property type="match status" value="2"/>
</dbReference>
<dbReference type="STRING" id="545501.BN997_00767"/>
<evidence type="ECO:0000256" key="3">
    <source>
        <dbReference type="ARBA" id="ARBA00023015"/>
    </source>
</evidence>
<dbReference type="Gene3D" id="1.10.10.10">
    <property type="entry name" value="Winged helix-like DNA-binding domain superfamily/Winged helix DNA-binding domain"/>
    <property type="match status" value="2"/>
</dbReference>
<accession>A0A0A1MMA5</accession>
<keyword evidence="5" id="KW-0804">Transcription</keyword>
<dbReference type="InterPro" id="IPR036634">
    <property type="entry name" value="PRD_sf"/>
</dbReference>
<dbReference type="Gene3D" id="3.40.50.2300">
    <property type="match status" value="1"/>
</dbReference>
<evidence type="ECO:0000256" key="5">
    <source>
        <dbReference type="ARBA" id="ARBA00023163"/>
    </source>
</evidence>
<sequence length="633" mass="72879">MILRELMAAEAPVAGRYLAAVNHVTVRTTREDMKALSSLLKEHGGTIESLKGKGYQLKVIDEQYFRNFLKEISSHDQTVGEYVPRTPEERIKYIIIRLLLNQDYIKLDDLAEEMYISRSTIQNDLKHVRVILSAYEIDLDVRPNYGLKVKGDEMKIRFCMSEYIFDRKEEMGEQLGDLHLTSFDQRLLNVFLQIIMNQINFHQITLSDIALNNLLVHIVIAYKRTKSGHYVKLYNMDVQDILKQKEYKVAQEIVKEIEEKLEITFPQAEVAYITLHLLGTKMLSQANNAVEEVIDENILCYVSRALDKIDQEFNLGIKDDKELIFGLSLHLKPAVNRYKYGMNIRNPMLEEIKKNYPLAFEAAISAGLTISEEMGAEIDENEVGYIALHIGAAIERRKLMSGPKRCLIVCASGFGTAQLIYYKLKNQFGKELDVVGTTEYYKLRNYNLNNIDFIVSSIPISGEISVPVIQVNAILGENDLIKIGQFVEEKSQSINTYFNENLMFLRKEYQTMDEVLSFLNNELIKKGLVDDTFIEAVYEREEVAPTSYGNLVAIPHPITPKTEKTFLTICTLEKPIKWKDKPVQFICLLCVKKYSQEDLQGMYEMLGEIIDNSTLVKRLIKARNYKEFVENLK</sequence>
<evidence type="ECO:0000256" key="4">
    <source>
        <dbReference type="ARBA" id="ARBA00023159"/>
    </source>
</evidence>
<dbReference type="EMBL" id="CDGG01000001">
    <property type="protein sequence ID" value="CEI80954.1"/>
    <property type="molecule type" value="Genomic_DNA"/>
</dbReference>
<dbReference type="SUPFAM" id="SSF52794">
    <property type="entry name" value="PTS system IIB component-like"/>
    <property type="match status" value="1"/>
</dbReference>
<keyword evidence="3" id="KW-0805">Transcription regulation</keyword>
<dbReference type="GO" id="GO:0009401">
    <property type="term" value="P:phosphoenolpyruvate-dependent sugar phosphotransferase system"/>
    <property type="evidence" value="ECO:0007669"/>
    <property type="project" value="InterPro"/>
</dbReference>
<dbReference type="Pfam" id="PF00874">
    <property type="entry name" value="PRD"/>
    <property type="match status" value="2"/>
</dbReference>
<gene>
    <name evidence="9" type="primary">licR_2</name>
    <name evidence="9" type="ORF">BN997_00767</name>
</gene>
<dbReference type="PROSITE" id="PS51094">
    <property type="entry name" value="PTS_EIIA_TYPE_2"/>
    <property type="match status" value="1"/>
</dbReference>
<keyword evidence="2" id="KW-0677">Repeat</keyword>
<feature type="domain" description="PTS EIIB type-2" evidence="7">
    <location>
        <begin position="404"/>
        <end position="495"/>
    </location>
</feature>
<dbReference type="PANTHER" id="PTHR30185">
    <property type="entry name" value="CRYPTIC BETA-GLUCOSIDE BGL OPERON ANTITERMINATOR"/>
    <property type="match status" value="1"/>
</dbReference>
<dbReference type="InterPro" id="IPR036388">
    <property type="entry name" value="WH-like_DNA-bd_sf"/>
</dbReference>
<evidence type="ECO:0000313" key="10">
    <source>
        <dbReference type="Proteomes" id="UP000040453"/>
    </source>
</evidence>
<dbReference type="InterPro" id="IPR036390">
    <property type="entry name" value="WH_DNA-bd_sf"/>
</dbReference>
<evidence type="ECO:0000256" key="1">
    <source>
        <dbReference type="ARBA" id="ARBA00022679"/>
    </source>
</evidence>
<dbReference type="Pfam" id="PF00359">
    <property type="entry name" value="PTS_EIIA_2"/>
    <property type="match status" value="1"/>
</dbReference>
<keyword evidence="10" id="KW-1185">Reference proteome</keyword>
<reference evidence="9 10" key="1">
    <citation type="submission" date="2014-11" db="EMBL/GenBank/DDBJ databases">
        <authorList>
            <person name="Urmite Genomes Urmite Genomes"/>
        </authorList>
    </citation>
    <scope>NUCLEOTIDE SEQUENCE [LARGE SCALE GENOMIC DNA]</scope>
    <source>
        <strain evidence="9 10">Oc5</strain>
    </source>
</reference>
<dbReference type="SUPFAM" id="SSF63520">
    <property type="entry name" value="PTS-regulatory domain, PRD"/>
    <property type="match status" value="2"/>
</dbReference>
<dbReference type="PROSITE" id="PS51099">
    <property type="entry name" value="PTS_EIIB_TYPE_2"/>
    <property type="match status" value="1"/>
</dbReference>
<dbReference type="PROSITE" id="PS51372">
    <property type="entry name" value="PRD_2"/>
    <property type="match status" value="2"/>
</dbReference>
<dbReference type="Pfam" id="PF05043">
    <property type="entry name" value="Mga"/>
    <property type="match status" value="1"/>
</dbReference>
<protein>
    <submittedName>
        <fullName evidence="9">Putative licABCH operon regulator</fullName>
    </submittedName>
</protein>
<feature type="domain" description="PTS EIIA type-2" evidence="6">
    <location>
        <begin position="496"/>
        <end position="633"/>
    </location>
</feature>
<evidence type="ECO:0000259" key="8">
    <source>
        <dbReference type="PROSITE" id="PS51372"/>
    </source>
</evidence>
<dbReference type="Proteomes" id="UP000040453">
    <property type="component" value="Unassembled WGS sequence"/>
</dbReference>
<dbReference type="CDD" id="cd05568">
    <property type="entry name" value="PTS_IIB_bgl_like"/>
    <property type="match status" value="1"/>
</dbReference>
<dbReference type="Gene3D" id="3.40.930.10">
    <property type="entry name" value="Mannitol-specific EII, Chain A"/>
    <property type="match status" value="1"/>
</dbReference>
<name>A0A0A1MMA5_9BACI</name>
<dbReference type="PANTHER" id="PTHR30185:SF13">
    <property type="entry name" value="LICABCH OPERON REGULATOR-RELATED"/>
    <property type="match status" value="1"/>
</dbReference>
<dbReference type="SUPFAM" id="SSF55804">
    <property type="entry name" value="Phoshotransferase/anion transport protein"/>
    <property type="match status" value="1"/>
</dbReference>
<keyword evidence="1" id="KW-0808">Transferase</keyword>
<dbReference type="InterPro" id="IPR007737">
    <property type="entry name" value="Mga_HTH"/>
</dbReference>
<evidence type="ECO:0000313" key="9">
    <source>
        <dbReference type="EMBL" id="CEI80954.1"/>
    </source>
</evidence>
<keyword evidence="4" id="KW-0010">Activator</keyword>
<dbReference type="InterPro" id="IPR016152">
    <property type="entry name" value="PTrfase/Anion_transptr"/>
</dbReference>